<dbReference type="InterPro" id="IPR001173">
    <property type="entry name" value="Glyco_trans_2-like"/>
</dbReference>
<proteinExistence type="predicted"/>
<evidence type="ECO:0000313" key="2">
    <source>
        <dbReference type="EMBL" id="XBH22172.1"/>
    </source>
</evidence>
<organism evidence="2">
    <name type="scientific">Jonesiaceae bacterium BS-20</name>
    <dbReference type="NCBI Taxonomy" id="3120821"/>
    <lineage>
        <taxon>Bacteria</taxon>
        <taxon>Bacillati</taxon>
        <taxon>Actinomycetota</taxon>
        <taxon>Actinomycetes</taxon>
        <taxon>Micrococcales</taxon>
        <taxon>Jonesiaceae</taxon>
    </lineage>
</organism>
<feature type="domain" description="Glycosyltransferase 2-like" evidence="1">
    <location>
        <begin position="15"/>
        <end position="121"/>
    </location>
</feature>
<dbReference type="GO" id="GO:0016757">
    <property type="term" value="F:glycosyltransferase activity"/>
    <property type="evidence" value="ECO:0007669"/>
    <property type="project" value="UniProtKB-KW"/>
</dbReference>
<reference evidence="2" key="1">
    <citation type="submission" date="2024-02" db="EMBL/GenBank/DDBJ databases">
        <title>Tomenella chthoni gen. nov. sp. nov., a member of the family Jonesiaceae isolated from bat guano.</title>
        <authorList>
            <person name="Miller S.L."/>
            <person name="King J."/>
            <person name="Sankaranarayanan K."/>
            <person name="Lawson P.A."/>
        </authorList>
    </citation>
    <scope>NUCLEOTIDE SEQUENCE</scope>
    <source>
        <strain evidence="2">BS-20</strain>
    </source>
</reference>
<dbReference type="CDD" id="cd00761">
    <property type="entry name" value="Glyco_tranf_GTA_type"/>
    <property type="match status" value="1"/>
</dbReference>
<protein>
    <submittedName>
        <fullName evidence="2">Glycosyltransferase family 2 protein</fullName>
        <ecNumber evidence="2">2.4.-.-</ecNumber>
    </submittedName>
</protein>
<name>A0AAU7DYP4_9MICO</name>
<sequence>MNLNPSIDEPKPKISVVIPHFNSSATLARALASVERQTYQASEILVVDDRSTPQEVAAALEIIARIPHARLIRQPVNAGPASARNAGWNEAAGDWVAFLDSDDAWHPQKLELQIPVLADRRQPSMVGSQIVALGPSQDFPVLPVSTLTPIMPLTRRRLLRTNPIPTSSVLLRASPELRFTDGRRYTEDYEVWLKAASINGGILLVDLPLVARFKSSYGASGLSANMLKMARGELETFVRVYNAGTISAVELALCLGWSAAKSVRRLAITGAKRLLKKVRSTSNTTSS</sequence>
<dbReference type="PANTHER" id="PTHR43685:SF2">
    <property type="entry name" value="GLYCOSYLTRANSFERASE 2-LIKE DOMAIN-CONTAINING PROTEIN"/>
    <property type="match status" value="1"/>
</dbReference>
<dbReference type="PANTHER" id="PTHR43685">
    <property type="entry name" value="GLYCOSYLTRANSFERASE"/>
    <property type="match status" value="1"/>
</dbReference>
<dbReference type="Gene3D" id="3.90.550.10">
    <property type="entry name" value="Spore Coat Polysaccharide Biosynthesis Protein SpsA, Chain A"/>
    <property type="match status" value="1"/>
</dbReference>
<keyword evidence="2" id="KW-0808">Transferase</keyword>
<dbReference type="EC" id="2.4.-.-" evidence="2"/>
<dbReference type="EMBL" id="CP146203">
    <property type="protein sequence ID" value="XBH22172.1"/>
    <property type="molecule type" value="Genomic_DNA"/>
</dbReference>
<dbReference type="InterPro" id="IPR029044">
    <property type="entry name" value="Nucleotide-diphossugar_trans"/>
</dbReference>
<dbReference type="InterPro" id="IPR050834">
    <property type="entry name" value="Glycosyltransf_2"/>
</dbReference>
<dbReference type="AlphaFoldDB" id="A0AAU7DYP4"/>
<accession>A0AAU7DYP4</accession>
<keyword evidence="2" id="KW-0328">Glycosyltransferase</keyword>
<dbReference type="Pfam" id="PF00535">
    <property type="entry name" value="Glycos_transf_2"/>
    <property type="match status" value="1"/>
</dbReference>
<gene>
    <name evidence="2" type="ORF">V5R04_02790</name>
</gene>
<dbReference type="SUPFAM" id="SSF53448">
    <property type="entry name" value="Nucleotide-diphospho-sugar transferases"/>
    <property type="match status" value="1"/>
</dbReference>
<evidence type="ECO:0000259" key="1">
    <source>
        <dbReference type="Pfam" id="PF00535"/>
    </source>
</evidence>